<keyword evidence="4" id="KW-1185">Reference proteome</keyword>
<accession>A0A2U2PAZ7</accession>
<dbReference type="Proteomes" id="UP000245647">
    <property type="component" value="Unassembled WGS sequence"/>
</dbReference>
<evidence type="ECO:0000313" key="3">
    <source>
        <dbReference type="EMBL" id="PWG78474.1"/>
    </source>
</evidence>
<dbReference type="GO" id="GO:0000155">
    <property type="term" value="F:phosphorelay sensor kinase activity"/>
    <property type="evidence" value="ECO:0007669"/>
    <property type="project" value="InterPro"/>
</dbReference>
<dbReference type="PANTHER" id="PTHR34220">
    <property type="entry name" value="SENSOR HISTIDINE KINASE YPDA"/>
    <property type="match status" value="1"/>
</dbReference>
<dbReference type="InterPro" id="IPR050640">
    <property type="entry name" value="Bact_2-comp_sensor_kinase"/>
</dbReference>
<keyword evidence="3" id="KW-0808">Transferase</keyword>
<dbReference type="InterPro" id="IPR010559">
    <property type="entry name" value="Sig_transdc_His_kin_internal"/>
</dbReference>
<protein>
    <submittedName>
        <fullName evidence="3">Sensor histidine kinase</fullName>
    </submittedName>
</protein>
<keyword evidence="1" id="KW-1133">Transmembrane helix</keyword>
<feature type="domain" description="Signal transduction histidine kinase internal region" evidence="2">
    <location>
        <begin position="165"/>
        <end position="242"/>
    </location>
</feature>
<gene>
    <name evidence="3" type="ORF">DDR33_21850</name>
</gene>
<organism evidence="3 4">
    <name type="scientific">Pararcticibacter amylolyticus</name>
    <dbReference type="NCBI Taxonomy" id="2173175"/>
    <lineage>
        <taxon>Bacteria</taxon>
        <taxon>Pseudomonadati</taxon>
        <taxon>Bacteroidota</taxon>
        <taxon>Sphingobacteriia</taxon>
        <taxon>Sphingobacteriales</taxon>
        <taxon>Sphingobacteriaceae</taxon>
        <taxon>Pararcticibacter</taxon>
    </lineage>
</organism>
<keyword evidence="1" id="KW-0812">Transmembrane</keyword>
<dbReference type="GO" id="GO:0016020">
    <property type="term" value="C:membrane"/>
    <property type="evidence" value="ECO:0007669"/>
    <property type="project" value="InterPro"/>
</dbReference>
<sequence>MKQTERNRLFTFLVHIMLWLLFGLLLLFYLPWTWGGHLPPEFWIKQTIIFVLLVGVYYLNSLVIVPHVLQRNRFLNFVLAAILVSVFVTYLAQSTEKVLHLQELMDKAGQQRRIENRPERPVIDMFMLLMSFLVMGISTSIAAVQNWQRDARERQLLEQQKVSSELSLLKAQINPHFFFNTLNNIYALTHIDIESSRNALHKLSRMMRYVLYETQAPMTFLSKEVSFVVDYIELMKLRLTDKVKVKFDPPEIVHDLEIAPMLLLPFVENAFKHGISSFEPGYISISIRADDKSLELDMRNSIYSQNRTILEEGSGIGMSNTRRRLDLLYPERYKLEIAENRDAGEFRVSLKIFLL</sequence>
<evidence type="ECO:0000313" key="4">
    <source>
        <dbReference type="Proteomes" id="UP000245647"/>
    </source>
</evidence>
<dbReference type="SUPFAM" id="SSF55874">
    <property type="entry name" value="ATPase domain of HSP90 chaperone/DNA topoisomerase II/histidine kinase"/>
    <property type="match status" value="1"/>
</dbReference>
<keyword evidence="1" id="KW-0472">Membrane</keyword>
<evidence type="ECO:0000259" key="2">
    <source>
        <dbReference type="Pfam" id="PF06580"/>
    </source>
</evidence>
<dbReference type="AlphaFoldDB" id="A0A2U2PAZ7"/>
<dbReference type="PANTHER" id="PTHR34220:SF7">
    <property type="entry name" value="SENSOR HISTIDINE KINASE YPDA"/>
    <property type="match status" value="1"/>
</dbReference>
<evidence type="ECO:0000256" key="1">
    <source>
        <dbReference type="SAM" id="Phobius"/>
    </source>
</evidence>
<proteinExistence type="predicted"/>
<reference evidence="3 4" key="1">
    <citation type="submission" date="2018-04" db="EMBL/GenBank/DDBJ databases">
        <title>Pedobacter chongqingensis sp. nov., isolated from a rottenly hemp rope.</title>
        <authorList>
            <person name="Cai Y."/>
        </authorList>
    </citation>
    <scope>NUCLEOTIDE SEQUENCE [LARGE SCALE GENOMIC DNA]</scope>
    <source>
        <strain evidence="3 4">FJ4-8</strain>
    </source>
</reference>
<dbReference type="EMBL" id="QEAS01000024">
    <property type="protein sequence ID" value="PWG78474.1"/>
    <property type="molecule type" value="Genomic_DNA"/>
</dbReference>
<name>A0A2U2PAZ7_9SPHI</name>
<feature type="transmembrane region" description="Helical" evidence="1">
    <location>
        <begin position="42"/>
        <end position="62"/>
    </location>
</feature>
<feature type="transmembrane region" description="Helical" evidence="1">
    <location>
        <begin position="74"/>
        <end position="92"/>
    </location>
</feature>
<dbReference type="Pfam" id="PF06580">
    <property type="entry name" value="His_kinase"/>
    <property type="match status" value="1"/>
</dbReference>
<dbReference type="InterPro" id="IPR036890">
    <property type="entry name" value="HATPase_C_sf"/>
</dbReference>
<keyword evidence="3" id="KW-0418">Kinase</keyword>
<comment type="caution">
    <text evidence="3">The sequence shown here is derived from an EMBL/GenBank/DDBJ whole genome shotgun (WGS) entry which is preliminary data.</text>
</comment>
<dbReference type="OrthoDB" id="9792992at2"/>
<feature type="transmembrane region" description="Helical" evidence="1">
    <location>
        <begin position="125"/>
        <end position="144"/>
    </location>
</feature>
<feature type="transmembrane region" description="Helical" evidence="1">
    <location>
        <begin position="12"/>
        <end position="30"/>
    </location>
</feature>
<dbReference type="Gene3D" id="3.30.565.10">
    <property type="entry name" value="Histidine kinase-like ATPase, C-terminal domain"/>
    <property type="match status" value="1"/>
</dbReference>